<evidence type="ECO:0000313" key="11">
    <source>
        <dbReference type="Proteomes" id="UP001066276"/>
    </source>
</evidence>
<evidence type="ECO:0000256" key="4">
    <source>
        <dbReference type="ARBA" id="ARBA00022989"/>
    </source>
</evidence>
<sequence length="502" mass="56909">MCDSIHRSIRCSTEQGLSVHPPCPRFMTELGRGGVCCELSSHAIPVLVPYAGEGRAAALEAEEHARLAAEAAPPALSSMWERRKQSVRSATRPLSWIWAVTLCLPVCILSQGVDGQGPTNLRVHMGTILGTLNLTWDCNVTEDMLNYKYEVEITSPEFYWKHKLTLQDCYKEFREKKVELHKGMSLQIVVINGTERINVGREIRYAPEGKNGTAAENVSCVAYNTSSMSCTFRAGFEAPDDTLYRLSLRQDAKTESCSHYIKDAVGGHITCRFQDLTINFNKRTYLIVEGSSSKSQIQFIDQWFKPSKTERMNPPRNITVLLGSDTLTLTWETPKTNYPAADACFEYEFIIKSKDNEVKTIVYKNTQYTAHGFNTRKSYVLQMRARQASQERGCDMNLEWGEWSEQVIFGNPPAFNYTNMLVLLAVGTLLISVVTAFICNRCRLRQKLFPPVPDPKKGFKDLVQFYDNEFQNECVVRGSFPEKDEPEETFLTLIEENTGQQK</sequence>
<dbReference type="CDD" id="cd00063">
    <property type="entry name" value="FN3"/>
    <property type="match status" value="1"/>
</dbReference>
<dbReference type="Proteomes" id="UP001066276">
    <property type="component" value="Chromosome 8"/>
</dbReference>
<comment type="caution">
    <text evidence="10">The sequence shown here is derived from an EMBL/GenBank/DDBJ whole genome shotgun (WGS) entry which is preliminary data.</text>
</comment>
<proteinExistence type="predicted"/>
<comment type="subcellular location">
    <subcellularLocation>
        <location evidence="1">Membrane</location>
        <topology evidence="1">Single-pass type I membrane protein</topology>
    </subcellularLocation>
</comment>
<dbReference type="PANTHER" id="PTHR23037:SF46">
    <property type="entry name" value="INTERLEUKIN 5 RECEPTOR SUBUNIT ALPHA"/>
    <property type="match status" value="1"/>
</dbReference>
<dbReference type="PROSITE" id="PS50853">
    <property type="entry name" value="FN3"/>
    <property type="match status" value="1"/>
</dbReference>
<keyword evidence="5 8" id="KW-0472">Membrane</keyword>
<gene>
    <name evidence="10" type="ORF">NDU88_006199</name>
</gene>
<evidence type="ECO:0000256" key="7">
    <source>
        <dbReference type="ARBA" id="ARBA00023180"/>
    </source>
</evidence>
<evidence type="ECO:0000313" key="10">
    <source>
        <dbReference type="EMBL" id="KAJ1118004.1"/>
    </source>
</evidence>
<feature type="domain" description="Fibronectin type-III" evidence="9">
    <location>
        <begin position="314"/>
        <end position="414"/>
    </location>
</feature>
<evidence type="ECO:0000259" key="9">
    <source>
        <dbReference type="PROSITE" id="PS50853"/>
    </source>
</evidence>
<protein>
    <recommendedName>
        <fullName evidence="9">Fibronectin type-III domain-containing protein</fullName>
    </recommendedName>
</protein>
<keyword evidence="6" id="KW-0675">Receptor</keyword>
<evidence type="ECO:0000256" key="2">
    <source>
        <dbReference type="ARBA" id="ARBA00022692"/>
    </source>
</evidence>
<dbReference type="InterPro" id="IPR003961">
    <property type="entry name" value="FN3_dom"/>
</dbReference>
<organism evidence="10 11">
    <name type="scientific">Pleurodeles waltl</name>
    <name type="common">Iberian ribbed newt</name>
    <dbReference type="NCBI Taxonomy" id="8319"/>
    <lineage>
        <taxon>Eukaryota</taxon>
        <taxon>Metazoa</taxon>
        <taxon>Chordata</taxon>
        <taxon>Craniata</taxon>
        <taxon>Vertebrata</taxon>
        <taxon>Euteleostomi</taxon>
        <taxon>Amphibia</taxon>
        <taxon>Batrachia</taxon>
        <taxon>Caudata</taxon>
        <taxon>Salamandroidea</taxon>
        <taxon>Salamandridae</taxon>
        <taxon>Pleurodelinae</taxon>
        <taxon>Pleurodeles</taxon>
    </lineage>
</organism>
<keyword evidence="2 8" id="KW-0812">Transmembrane</keyword>
<keyword evidence="7" id="KW-0325">Glycoprotein</keyword>
<dbReference type="Gene3D" id="2.60.40.10">
    <property type="entry name" value="Immunoglobulins"/>
    <property type="match status" value="2"/>
</dbReference>
<reference evidence="10" key="1">
    <citation type="journal article" date="2022" name="bioRxiv">
        <title>Sequencing and chromosome-scale assembly of the giantPleurodeles waltlgenome.</title>
        <authorList>
            <person name="Brown T."/>
            <person name="Elewa A."/>
            <person name="Iarovenko S."/>
            <person name="Subramanian E."/>
            <person name="Araus A.J."/>
            <person name="Petzold A."/>
            <person name="Susuki M."/>
            <person name="Suzuki K.-i.T."/>
            <person name="Hayashi T."/>
            <person name="Toyoda A."/>
            <person name="Oliveira C."/>
            <person name="Osipova E."/>
            <person name="Leigh N.D."/>
            <person name="Simon A."/>
            <person name="Yun M.H."/>
        </authorList>
    </citation>
    <scope>NUCLEOTIDE SEQUENCE</scope>
    <source>
        <strain evidence="10">20211129_DDA</strain>
        <tissue evidence="10">Liver</tissue>
    </source>
</reference>
<evidence type="ECO:0000256" key="6">
    <source>
        <dbReference type="ARBA" id="ARBA00023170"/>
    </source>
</evidence>
<dbReference type="PANTHER" id="PTHR23037">
    <property type="entry name" value="CYTOKINE RECEPTOR"/>
    <property type="match status" value="1"/>
</dbReference>
<feature type="transmembrane region" description="Helical" evidence="8">
    <location>
        <begin position="420"/>
        <end position="439"/>
    </location>
</feature>
<dbReference type="SUPFAM" id="SSF49265">
    <property type="entry name" value="Fibronectin type III"/>
    <property type="match status" value="2"/>
</dbReference>
<dbReference type="GO" id="GO:0004896">
    <property type="term" value="F:cytokine receptor activity"/>
    <property type="evidence" value="ECO:0007669"/>
    <property type="project" value="TreeGrafter"/>
</dbReference>
<keyword evidence="11" id="KW-1185">Reference proteome</keyword>
<dbReference type="GO" id="GO:0009897">
    <property type="term" value="C:external side of plasma membrane"/>
    <property type="evidence" value="ECO:0007669"/>
    <property type="project" value="TreeGrafter"/>
</dbReference>
<evidence type="ECO:0000256" key="1">
    <source>
        <dbReference type="ARBA" id="ARBA00004479"/>
    </source>
</evidence>
<dbReference type="InterPro" id="IPR015321">
    <property type="entry name" value="TypeI_recpt_CBD"/>
</dbReference>
<dbReference type="InterPro" id="IPR013783">
    <property type="entry name" value="Ig-like_fold"/>
</dbReference>
<dbReference type="Pfam" id="PF09240">
    <property type="entry name" value="IL6Ra-bind"/>
    <property type="match status" value="1"/>
</dbReference>
<dbReference type="AlphaFoldDB" id="A0AAV7NR45"/>
<evidence type="ECO:0000256" key="5">
    <source>
        <dbReference type="ARBA" id="ARBA00023136"/>
    </source>
</evidence>
<name>A0AAV7NR45_PLEWA</name>
<evidence type="ECO:0000256" key="8">
    <source>
        <dbReference type="SAM" id="Phobius"/>
    </source>
</evidence>
<keyword evidence="4 8" id="KW-1133">Transmembrane helix</keyword>
<evidence type="ECO:0000256" key="3">
    <source>
        <dbReference type="ARBA" id="ARBA00022729"/>
    </source>
</evidence>
<dbReference type="InterPro" id="IPR036116">
    <property type="entry name" value="FN3_sf"/>
</dbReference>
<dbReference type="EMBL" id="JANPWB010000012">
    <property type="protein sequence ID" value="KAJ1118004.1"/>
    <property type="molecule type" value="Genomic_DNA"/>
</dbReference>
<accession>A0AAV7NR45</accession>
<keyword evidence="3" id="KW-0732">Signal</keyword>